<keyword evidence="2" id="KW-0245">EGF-like domain</keyword>
<reference evidence="10" key="1">
    <citation type="submission" date="2016-11" db="UniProtKB">
        <authorList>
            <consortium name="WormBaseParasite"/>
        </authorList>
    </citation>
    <scope>IDENTIFICATION</scope>
</reference>
<evidence type="ECO:0000256" key="4">
    <source>
        <dbReference type="SAM" id="MobiDB-lite"/>
    </source>
</evidence>
<feature type="disulfide bond" evidence="2">
    <location>
        <begin position="341"/>
        <end position="350"/>
    </location>
</feature>
<dbReference type="InterPro" id="IPR000742">
    <property type="entry name" value="EGF"/>
</dbReference>
<evidence type="ECO:0000256" key="3">
    <source>
        <dbReference type="PROSITE-ProRule" id="PRU00191"/>
    </source>
</evidence>
<dbReference type="SUPFAM" id="SSF55550">
    <property type="entry name" value="SH2 domain"/>
    <property type="match status" value="1"/>
</dbReference>
<dbReference type="InterPro" id="IPR036383">
    <property type="entry name" value="TSP1_rpt_sf"/>
</dbReference>
<name>A0A1I8H255_9PLAT</name>
<evidence type="ECO:0000313" key="10">
    <source>
        <dbReference type="WBParaSite" id="maker-uti_cns_0004148-snap-gene-0.5-mRNA-1"/>
    </source>
</evidence>
<keyword evidence="5" id="KW-1133">Transmembrane helix</keyword>
<dbReference type="PROSITE" id="PS00022">
    <property type="entry name" value="EGF_1"/>
    <property type="match status" value="1"/>
</dbReference>
<proteinExistence type="predicted"/>
<feature type="domain" description="EGF-like" evidence="8">
    <location>
        <begin position="316"/>
        <end position="351"/>
    </location>
</feature>
<feature type="compositionally biased region" description="Basic and acidic residues" evidence="4">
    <location>
        <begin position="573"/>
        <end position="589"/>
    </location>
</feature>
<evidence type="ECO:0000259" key="7">
    <source>
        <dbReference type="PROSITE" id="PS50001"/>
    </source>
</evidence>
<dbReference type="SUPFAM" id="SSF50729">
    <property type="entry name" value="PH domain-like"/>
    <property type="match status" value="1"/>
</dbReference>
<sequence>MKPSLLTTVASIVATIVLMLMLSRPVEAAYKEVTFGKFMLYEQLRIYRTKYGVSGYYDSTKDTLVLNKSQESDLPAVPSIDLVQDSNRLSSKLAVSNIDLPRVAYQIFNGLCQGDNGTFAWGVRSGHSSVPRYIKNGWTVKNVPQGYLVPMCVCNGRPAVHRVITRLANFEPFVPLLDKGFSHLSTIVMESCREHSRIEVYWPPGCIDCKLETTRTCTVVSKNNESANVMCNCYHGFDPVSKCFNIADRCTERVTPHSAETGRDLCQADIGNKCTTDGDTYMCTCFMPYFENKTVSNFPNCRGSRGKGRGAAAKLAARKCQSKVCGNGVCVGRERDVECKCDEGYAGQDCREIFSTLSDWSEWSDCFPACGNIGGQFRQRPCQSADSDGRFCEGFRRQHRRCQPARCFENESFPIFVRSLHDPLPASLYIRSAAVFIGTFLFVYCLGLLIALGFNFQDWKLESVNQAGKLAYAVDQVCDELMIRHAELEAHRRQDRIEKLKRGRKTGGNDASYADDADNDEEESDDEDDLQGEILGESEDFFRMGVFVPHPVVDHLTGVSSLQRRRLRQAKLSKTEKKKPTEQDGKKSLSEPPQVGKIDFDRLFVPLAKKTTDEEDLIEEPPEGEDDNEGEDDYEEEGEGEGDAAKELRVTSSYSYNFTPNSTSALEELQCAVFLRLRRYGDIDQLLEDVLLSPSNHHRPLHVSSAGGKASDGDVYAEVNKETPAGVHQAKKLPASSNTAPDGIEYQLERLRRLTTTGRDSVGKRCQSYEVLERVSSFRVHPPLPPPPTSTSNQLTNAFAASDCEDENVEYATEVTALRPIGKGIHTLKSYSRIRNPGPHGQQQPQPFTQWQRNRLHQSTPSLQPTQANADSPHLGGLRTVTLKASSGQQHHNAASESKNTHQSRLHQHQIEGAIAQLTAEARASNTAGPERTKPSEARRADAILESVKATCRLWYQPSLSRNEASSRLINQAAGSFLIRRSANHSGSLDLVVRAPEASPRSDTRPILHLLVERRCFNNTVSFVIAGDPVDKVNASLSELVTANTRPGSVSAQLPCPLRLPTALPSSTIASSTRIECSALYLAAVDVETATGAAALARATEALMRCRHRLRPRPCRLMACAKPRPGIRVVFDDGVEEEKYLPASCVLHCGYDPCQRSFDSDDAVEVGVGRPRIFGFVLRNRSDRVDNCVLLACDDMDVCRAASLVQSVRMWLGL</sequence>
<dbReference type="Gene3D" id="3.30.505.10">
    <property type="entry name" value="SH2 domain"/>
    <property type="match status" value="1"/>
</dbReference>
<dbReference type="Pfam" id="PF00017">
    <property type="entry name" value="SH2"/>
    <property type="match status" value="1"/>
</dbReference>
<feature type="chain" id="PRO_5009319854" evidence="6">
    <location>
        <begin position="29"/>
        <end position="1214"/>
    </location>
</feature>
<dbReference type="PROSITE" id="PS50092">
    <property type="entry name" value="TSP1"/>
    <property type="match status" value="1"/>
</dbReference>
<keyword evidence="5" id="KW-0812">Transmembrane</keyword>
<evidence type="ECO:0000313" key="9">
    <source>
        <dbReference type="Proteomes" id="UP000095280"/>
    </source>
</evidence>
<dbReference type="GO" id="GO:0005925">
    <property type="term" value="C:focal adhesion"/>
    <property type="evidence" value="ECO:0007669"/>
    <property type="project" value="TreeGrafter"/>
</dbReference>
<dbReference type="SUPFAM" id="SSF57196">
    <property type="entry name" value="EGF/Laminin"/>
    <property type="match status" value="1"/>
</dbReference>
<keyword evidence="9" id="KW-1185">Reference proteome</keyword>
<feature type="compositionally biased region" description="Polar residues" evidence="4">
    <location>
        <begin position="885"/>
        <end position="901"/>
    </location>
</feature>
<evidence type="ECO:0000256" key="2">
    <source>
        <dbReference type="PROSITE-ProRule" id="PRU00076"/>
    </source>
</evidence>
<feature type="region of interest" description="Disordered" evidence="4">
    <location>
        <begin position="499"/>
        <end position="530"/>
    </location>
</feature>
<evidence type="ECO:0000256" key="1">
    <source>
        <dbReference type="ARBA" id="ARBA00022999"/>
    </source>
</evidence>
<protein>
    <submittedName>
        <fullName evidence="10">EGF-like domain-containing protein</fullName>
    </submittedName>
</protein>
<dbReference type="PROSITE" id="PS50001">
    <property type="entry name" value="SH2"/>
    <property type="match status" value="1"/>
</dbReference>
<keyword evidence="5" id="KW-0472">Membrane</keyword>
<organism evidence="9 10">
    <name type="scientific">Macrostomum lignano</name>
    <dbReference type="NCBI Taxonomy" id="282301"/>
    <lineage>
        <taxon>Eukaryota</taxon>
        <taxon>Metazoa</taxon>
        <taxon>Spiralia</taxon>
        <taxon>Lophotrochozoa</taxon>
        <taxon>Platyhelminthes</taxon>
        <taxon>Rhabditophora</taxon>
        <taxon>Macrostomorpha</taxon>
        <taxon>Macrostomida</taxon>
        <taxon>Macrostomidae</taxon>
        <taxon>Macrostomum</taxon>
    </lineage>
</organism>
<feature type="compositionally biased region" description="Acidic residues" evidence="4">
    <location>
        <begin position="513"/>
        <end position="530"/>
    </location>
</feature>
<dbReference type="Gene3D" id="2.10.25.10">
    <property type="entry name" value="Laminin"/>
    <property type="match status" value="1"/>
</dbReference>
<feature type="region of interest" description="Disordered" evidence="4">
    <location>
        <begin position="610"/>
        <end position="647"/>
    </location>
</feature>
<keyword evidence="6" id="KW-0732">Signal</keyword>
<feature type="domain" description="SH2" evidence="7">
    <location>
        <begin position="955"/>
        <end position="1062"/>
    </location>
</feature>
<feature type="signal peptide" evidence="6">
    <location>
        <begin position="1"/>
        <end position="28"/>
    </location>
</feature>
<keyword evidence="2" id="KW-1015">Disulfide bond</keyword>
<evidence type="ECO:0000256" key="6">
    <source>
        <dbReference type="SAM" id="SignalP"/>
    </source>
</evidence>
<dbReference type="InterPro" id="IPR011993">
    <property type="entry name" value="PH-like_dom_sf"/>
</dbReference>
<evidence type="ECO:0000259" key="8">
    <source>
        <dbReference type="PROSITE" id="PS50026"/>
    </source>
</evidence>
<dbReference type="InterPro" id="IPR051484">
    <property type="entry name" value="Tensin_PTEN_phosphatase"/>
</dbReference>
<dbReference type="PANTHER" id="PTHR45734">
    <property type="entry name" value="TENSIN"/>
    <property type="match status" value="1"/>
</dbReference>
<dbReference type="Pfam" id="PF00090">
    <property type="entry name" value="TSP_1"/>
    <property type="match status" value="1"/>
</dbReference>
<dbReference type="PROSITE" id="PS50026">
    <property type="entry name" value="EGF_3"/>
    <property type="match status" value="1"/>
</dbReference>
<dbReference type="SUPFAM" id="SSF82895">
    <property type="entry name" value="TSP-1 type 1 repeat"/>
    <property type="match status" value="1"/>
</dbReference>
<keyword evidence="1 3" id="KW-0727">SH2 domain</keyword>
<dbReference type="InterPro" id="IPR000884">
    <property type="entry name" value="TSP1_rpt"/>
</dbReference>
<dbReference type="WBParaSite" id="maker-uti_cns_0004148-snap-gene-0.5-mRNA-1">
    <property type="protein sequence ID" value="maker-uti_cns_0004148-snap-gene-0.5-mRNA-1"/>
    <property type="gene ID" value="maker-uti_cns_0004148-snap-gene-0.5"/>
</dbReference>
<dbReference type="InterPro" id="IPR036860">
    <property type="entry name" value="SH2_dom_sf"/>
</dbReference>
<dbReference type="Proteomes" id="UP000095280">
    <property type="component" value="Unplaced"/>
</dbReference>
<dbReference type="Gene3D" id="2.20.100.10">
    <property type="entry name" value="Thrombospondin type-1 (TSP1) repeat"/>
    <property type="match status" value="1"/>
</dbReference>
<dbReference type="AlphaFoldDB" id="A0A1I8H255"/>
<dbReference type="PROSITE" id="PS01186">
    <property type="entry name" value="EGF_2"/>
    <property type="match status" value="1"/>
</dbReference>
<dbReference type="InterPro" id="IPR000980">
    <property type="entry name" value="SH2"/>
</dbReference>
<dbReference type="Gene3D" id="2.30.29.30">
    <property type="entry name" value="Pleckstrin-homology domain (PH domain)/Phosphotyrosine-binding domain (PTB)"/>
    <property type="match status" value="1"/>
</dbReference>
<feature type="disulfide bond" evidence="2">
    <location>
        <begin position="320"/>
        <end position="330"/>
    </location>
</feature>
<evidence type="ECO:0000256" key="5">
    <source>
        <dbReference type="SAM" id="Phobius"/>
    </source>
</evidence>
<dbReference type="PANTHER" id="PTHR45734:SF10">
    <property type="entry name" value="BLISTERY, ISOFORM A"/>
    <property type="match status" value="1"/>
</dbReference>
<feature type="region of interest" description="Disordered" evidence="4">
    <location>
        <begin position="564"/>
        <end position="595"/>
    </location>
</feature>
<feature type="transmembrane region" description="Helical" evidence="5">
    <location>
        <begin position="428"/>
        <end position="454"/>
    </location>
</feature>
<comment type="caution">
    <text evidence="2">Lacks conserved residue(s) required for the propagation of feature annotation.</text>
</comment>
<feature type="compositionally biased region" description="Acidic residues" evidence="4">
    <location>
        <begin position="613"/>
        <end position="642"/>
    </location>
</feature>
<accession>A0A1I8H255</accession>
<feature type="region of interest" description="Disordered" evidence="4">
    <location>
        <begin position="885"/>
        <end position="907"/>
    </location>
</feature>